<dbReference type="AlphaFoldDB" id="A0A250J1Y5"/>
<evidence type="ECO:0000313" key="2">
    <source>
        <dbReference type="EMBL" id="ATB37166.1"/>
    </source>
</evidence>
<proteinExistence type="predicted"/>
<dbReference type="Pfam" id="PF05721">
    <property type="entry name" value="PhyH"/>
    <property type="match status" value="1"/>
</dbReference>
<sequence>MNSKHPLPPALSLLKSVVPRFVIDRIPPTMKDAVPRNLEEALPLVKGMVPEFLRERIPPTVKERIRSMMGVPGPGVKPVVEDDSTPVTEFLSARGIQLRQLKAYRQENFPHDGPKMWLDTPDAERRIDDKLRAGLITAGEAEMCRKFSRDGYVVVEKLFDDAFLDRLWAAFLRDIQSGRVPLEPEKPGEDRSEWGRVLNIHNYVPEMAELLFHERLKQRISLLVGREAIPFQTIPSFRGSEQLPHSDAIHMTTYPLGFLSAAWVAFEDIHPDSGPLVYYPGSHRLPYFLSKETGIGPTEYKEQGRNPYTNKYEPFIQKKIDELGLKPAYFTPKKGDVLIWHHNLLHGGSRRRERSHTRKSVVCHFYASNVICYHDLSGDPAGVGVRA</sequence>
<protein>
    <submittedName>
        <fullName evidence="2">Phytanoyl-CoA dioxygenase</fullName>
    </submittedName>
</protein>
<dbReference type="Gene3D" id="2.60.120.620">
    <property type="entry name" value="q2cbj1_9rhob like domain"/>
    <property type="match status" value="1"/>
</dbReference>
<comment type="cofactor">
    <cofactor evidence="1">
        <name>Fe(2+)</name>
        <dbReference type="ChEBI" id="CHEBI:29033"/>
    </cofactor>
</comment>
<keyword evidence="2" id="KW-0560">Oxidoreductase</keyword>
<dbReference type="PANTHER" id="PTHR20883">
    <property type="entry name" value="PHYTANOYL-COA DIOXYGENASE DOMAIN CONTAINING 1"/>
    <property type="match status" value="1"/>
</dbReference>
<dbReference type="PANTHER" id="PTHR20883:SF48">
    <property type="entry name" value="ECTOINE DIOXYGENASE"/>
    <property type="match status" value="1"/>
</dbReference>
<dbReference type="SUPFAM" id="SSF51197">
    <property type="entry name" value="Clavaminate synthase-like"/>
    <property type="match status" value="1"/>
</dbReference>
<evidence type="ECO:0000256" key="1">
    <source>
        <dbReference type="ARBA" id="ARBA00001954"/>
    </source>
</evidence>
<accession>A0A250J1Y5</accession>
<name>A0A250J1Y5_9BACT</name>
<dbReference type="GO" id="GO:0016706">
    <property type="term" value="F:2-oxoglutarate-dependent dioxygenase activity"/>
    <property type="evidence" value="ECO:0007669"/>
    <property type="project" value="UniProtKB-ARBA"/>
</dbReference>
<dbReference type="EMBL" id="CP022098">
    <property type="protein sequence ID" value="ATB37166.1"/>
    <property type="molecule type" value="Genomic_DNA"/>
</dbReference>
<keyword evidence="2" id="KW-0223">Dioxygenase</keyword>
<evidence type="ECO:0000313" key="3">
    <source>
        <dbReference type="Proteomes" id="UP000217257"/>
    </source>
</evidence>
<dbReference type="GO" id="GO:0005506">
    <property type="term" value="F:iron ion binding"/>
    <property type="evidence" value="ECO:0007669"/>
    <property type="project" value="UniProtKB-ARBA"/>
</dbReference>
<reference evidence="2 3" key="1">
    <citation type="submission" date="2017-06" db="EMBL/GenBank/DDBJ databases">
        <title>Sequencing and comparative analysis of myxobacterial genomes.</title>
        <authorList>
            <person name="Rupp O."/>
            <person name="Goesmann A."/>
            <person name="Sogaard-Andersen L."/>
        </authorList>
    </citation>
    <scope>NUCLEOTIDE SEQUENCE [LARGE SCALE GENOMIC DNA]</scope>
    <source>
        <strain evidence="2 3">DSM 52655</strain>
    </source>
</reference>
<gene>
    <name evidence="2" type="ORF">CYFUS_002587</name>
</gene>
<organism evidence="2 3">
    <name type="scientific">Cystobacter fuscus</name>
    <dbReference type="NCBI Taxonomy" id="43"/>
    <lineage>
        <taxon>Bacteria</taxon>
        <taxon>Pseudomonadati</taxon>
        <taxon>Myxococcota</taxon>
        <taxon>Myxococcia</taxon>
        <taxon>Myxococcales</taxon>
        <taxon>Cystobacterineae</taxon>
        <taxon>Archangiaceae</taxon>
        <taxon>Cystobacter</taxon>
    </lineage>
</organism>
<dbReference type="InterPro" id="IPR008775">
    <property type="entry name" value="Phytyl_CoA_dOase-like"/>
</dbReference>
<dbReference type="KEGG" id="cfus:CYFUS_002587"/>
<dbReference type="Proteomes" id="UP000217257">
    <property type="component" value="Chromosome"/>
</dbReference>